<evidence type="ECO:0000256" key="2">
    <source>
        <dbReference type="SAM" id="SignalP"/>
    </source>
</evidence>
<dbReference type="OrthoDB" id="671595at2759"/>
<name>A0A9D3T542_MEGAT</name>
<dbReference type="SMART" id="SM00093">
    <property type="entry name" value="SERPIN"/>
    <property type="match status" value="1"/>
</dbReference>
<dbReference type="Proteomes" id="UP001046870">
    <property type="component" value="Chromosome 18"/>
</dbReference>
<dbReference type="GO" id="GO:0005615">
    <property type="term" value="C:extracellular space"/>
    <property type="evidence" value="ECO:0007669"/>
    <property type="project" value="InterPro"/>
</dbReference>
<dbReference type="PROSITE" id="PS00284">
    <property type="entry name" value="SERPIN"/>
    <property type="match status" value="1"/>
</dbReference>
<feature type="signal peptide" evidence="2">
    <location>
        <begin position="1"/>
        <end position="43"/>
    </location>
</feature>
<evidence type="ECO:0000313" key="5">
    <source>
        <dbReference type="Proteomes" id="UP001046870"/>
    </source>
</evidence>
<dbReference type="SUPFAM" id="SSF56574">
    <property type="entry name" value="Serpins"/>
    <property type="match status" value="1"/>
</dbReference>
<evidence type="ECO:0000256" key="1">
    <source>
        <dbReference type="RuleBase" id="RU000411"/>
    </source>
</evidence>
<dbReference type="Gene3D" id="2.30.39.10">
    <property type="entry name" value="Alpha-1-antitrypsin, domain 1"/>
    <property type="match status" value="1"/>
</dbReference>
<dbReference type="InterPro" id="IPR042178">
    <property type="entry name" value="Serpin_sf_1"/>
</dbReference>
<proteinExistence type="inferred from homology"/>
<gene>
    <name evidence="4" type="ORF">MATL_G00207140</name>
</gene>
<dbReference type="AlphaFoldDB" id="A0A9D3T542"/>
<dbReference type="FunFam" id="2.10.310.10:FF:000001">
    <property type="entry name" value="Serpin family A member 1"/>
    <property type="match status" value="1"/>
</dbReference>
<dbReference type="Gene3D" id="2.10.310.10">
    <property type="entry name" value="Serpins superfamily"/>
    <property type="match status" value="1"/>
</dbReference>
<dbReference type="PANTHER" id="PTHR11461:SF372">
    <property type="entry name" value="ACCESSORY GLAND PROTEIN ACP76A-RELATED"/>
    <property type="match status" value="1"/>
</dbReference>
<dbReference type="Pfam" id="PF00079">
    <property type="entry name" value="Serpin"/>
    <property type="match status" value="1"/>
</dbReference>
<feature type="domain" description="Serpin" evidence="3">
    <location>
        <begin position="72"/>
        <end position="430"/>
    </location>
</feature>
<comment type="similarity">
    <text evidence="1">Belongs to the serpin family.</text>
</comment>
<evidence type="ECO:0000313" key="4">
    <source>
        <dbReference type="EMBL" id="KAG7461158.1"/>
    </source>
</evidence>
<organism evidence="4 5">
    <name type="scientific">Megalops atlanticus</name>
    <name type="common">Tarpon</name>
    <name type="synonym">Clupea gigantea</name>
    <dbReference type="NCBI Taxonomy" id="7932"/>
    <lineage>
        <taxon>Eukaryota</taxon>
        <taxon>Metazoa</taxon>
        <taxon>Chordata</taxon>
        <taxon>Craniata</taxon>
        <taxon>Vertebrata</taxon>
        <taxon>Euteleostomi</taxon>
        <taxon>Actinopterygii</taxon>
        <taxon>Neopterygii</taxon>
        <taxon>Teleostei</taxon>
        <taxon>Elopiformes</taxon>
        <taxon>Megalopidae</taxon>
        <taxon>Megalops</taxon>
    </lineage>
</organism>
<dbReference type="InterPro" id="IPR000215">
    <property type="entry name" value="Serpin_fam"/>
</dbReference>
<sequence>MELHANLARLVSLCGLLCGGRMMNASPMLAGLLLYACLACTGASQELRGLRAGTGPSDEAGDLSDHYGDLAFSLYRGLVADRPEENVLFSPLAVSSALAFLSAGAGSRTREEILSVLGFSNGTKVNVTRVMAALADVIAVLSGDKGGSNLTAASSLHVEKTLSLPHKLRNHSREGYDRAVRPVDFSKPLQAQKDINAFIKQETGGRITDFLQSLNSSAKSVLASYMYFKGKWQRPFSRRHTVNWRFQVNGTLVVEVPMMFRDDSEELWMLYDTNCSATVVRLPYAGGLAMLLLLPRGDLDQLEPRPCLSAARMKFWRTNLRPGRAEIRLPKFVLRKSYPLQSVLEQTGIRTLFTDSADLPGFTARKGLRIQALHEAILEVDETEADERGGRGAGLDFSEPQRIIFDRPFIFLVYNEPTGTILLIGKIVNPTEN</sequence>
<keyword evidence="5" id="KW-1185">Reference proteome</keyword>
<protein>
    <recommendedName>
        <fullName evidence="3">Serpin domain-containing protein</fullName>
    </recommendedName>
</protein>
<dbReference type="Gene3D" id="3.30.497.10">
    <property type="entry name" value="Antithrombin, subunit I, domain 2"/>
    <property type="match status" value="1"/>
</dbReference>
<reference evidence="4" key="1">
    <citation type="submission" date="2021-01" db="EMBL/GenBank/DDBJ databases">
        <authorList>
            <person name="Zahm M."/>
            <person name="Roques C."/>
            <person name="Cabau C."/>
            <person name="Klopp C."/>
            <person name="Donnadieu C."/>
            <person name="Jouanno E."/>
            <person name="Lampietro C."/>
            <person name="Louis A."/>
            <person name="Herpin A."/>
            <person name="Echchiki A."/>
            <person name="Berthelot C."/>
            <person name="Parey E."/>
            <person name="Roest-Crollius H."/>
            <person name="Braasch I."/>
            <person name="Postlethwait J."/>
            <person name="Bobe J."/>
            <person name="Montfort J."/>
            <person name="Bouchez O."/>
            <person name="Begum T."/>
            <person name="Mejri S."/>
            <person name="Adams A."/>
            <person name="Chen W.-J."/>
            <person name="Guiguen Y."/>
        </authorList>
    </citation>
    <scope>NUCLEOTIDE SEQUENCE</scope>
    <source>
        <strain evidence="4">YG-15Mar2019-1</strain>
        <tissue evidence="4">Brain</tissue>
    </source>
</reference>
<dbReference type="InterPro" id="IPR023796">
    <property type="entry name" value="Serpin_dom"/>
</dbReference>
<accession>A0A9D3T542</accession>
<feature type="chain" id="PRO_5039269095" description="Serpin domain-containing protein" evidence="2">
    <location>
        <begin position="44"/>
        <end position="433"/>
    </location>
</feature>
<dbReference type="PANTHER" id="PTHR11461">
    <property type="entry name" value="SERINE PROTEASE INHIBITOR, SERPIN"/>
    <property type="match status" value="1"/>
</dbReference>
<evidence type="ECO:0000259" key="3">
    <source>
        <dbReference type="SMART" id="SM00093"/>
    </source>
</evidence>
<dbReference type="InterPro" id="IPR023795">
    <property type="entry name" value="Serpin_CS"/>
</dbReference>
<dbReference type="InterPro" id="IPR036186">
    <property type="entry name" value="Serpin_sf"/>
</dbReference>
<keyword evidence="2" id="KW-0732">Signal</keyword>
<dbReference type="GO" id="GO:0004867">
    <property type="term" value="F:serine-type endopeptidase inhibitor activity"/>
    <property type="evidence" value="ECO:0007669"/>
    <property type="project" value="InterPro"/>
</dbReference>
<comment type="caution">
    <text evidence="4">The sequence shown here is derived from an EMBL/GenBank/DDBJ whole genome shotgun (WGS) entry which is preliminary data.</text>
</comment>
<dbReference type="InterPro" id="IPR042185">
    <property type="entry name" value="Serpin_sf_2"/>
</dbReference>
<dbReference type="EMBL" id="JAFDVH010000018">
    <property type="protein sequence ID" value="KAG7461158.1"/>
    <property type="molecule type" value="Genomic_DNA"/>
</dbReference>